<feature type="compositionally biased region" description="Acidic residues" evidence="1">
    <location>
        <begin position="250"/>
        <end position="264"/>
    </location>
</feature>
<gene>
    <name evidence="2" type="ORF">DASC09_013480</name>
</gene>
<dbReference type="RefSeq" id="XP_064851023.1">
    <property type="nucleotide sequence ID" value="XM_064994951.1"/>
</dbReference>
<evidence type="ECO:0000313" key="2">
    <source>
        <dbReference type="EMBL" id="GMM34023.1"/>
    </source>
</evidence>
<evidence type="ECO:0000256" key="1">
    <source>
        <dbReference type="SAM" id="MobiDB-lite"/>
    </source>
</evidence>
<proteinExistence type="predicted"/>
<comment type="caution">
    <text evidence="2">The sequence shown here is derived from an EMBL/GenBank/DDBJ whole genome shotgun (WGS) entry which is preliminary data.</text>
</comment>
<name>A0AAV5QGP7_9ASCO</name>
<dbReference type="AlphaFoldDB" id="A0AAV5QGP7"/>
<dbReference type="EMBL" id="BTFZ01000002">
    <property type="protein sequence ID" value="GMM34023.1"/>
    <property type="molecule type" value="Genomic_DNA"/>
</dbReference>
<dbReference type="GeneID" id="90072002"/>
<sequence>MSKFTRTSLKSKKKLKISNQENFVELKTSEDFLNQGTEEEESGDRFTLSDLSKSLRFYQKAYEYYLQAKDLSYAELANANKRKPKSSQLLLDCVYNASRLLFHVFNEFVKDDIINFQVDVKNIDNVVNSDYSILKTLPEVLKSHEDAISIYQKLSAEDGSQVFVWDLFYNTCLVYTELIEDASEEDVPIESFEAYVARGMELFKQILEFQVMELQKLVEEMNGQSGGEHQHAHDHEGPCDHHHDDQHHDEEEEDEEEDDDEEYSAQEAIVPSTILETIISCYSFIQSIFETINLNSGYQQAFNPVILNELEMFVESIEVVLQNLVQNFYREDSHNDNTLNQEEESDMLAPLDKKDLIQLEIIKTSIGGLSTKNSLDDLITLWDSKLKELGSNVMSVEQESDLFTEKYSMIADNFQIFYDRNVSGANSTISAEDHWKLLSIMSNYYKKSQDIYTYLLKKTQQDSKLNANNSIELSPLISQLVLIIISRVDIDVTKVYCDQFKQPGNNFDKSNMQNGKIDEILTRNIGINLKNCLSYLNMNCGLRERIFDKLSRRQKKFQVMSRQYILGLVGNLQVSNNDDRQLLRIEVAGLKDLDAYKGFKFPL</sequence>
<feature type="region of interest" description="Disordered" evidence="1">
    <location>
        <begin position="222"/>
        <end position="265"/>
    </location>
</feature>
<feature type="compositionally biased region" description="Basic and acidic residues" evidence="1">
    <location>
        <begin position="228"/>
        <end position="249"/>
    </location>
</feature>
<keyword evidence="3" id="KW-1185">Reference proteome</keyword>
<accession>A0AAV5QGP7</accession>
<reference evidence="2 3" key="1">
    <citation type="journal article" date="2023" name="Elife">
        <title>Identification of key yeast species and microbe-microbe interactions impacting larval growth of Drosophila in the wild.</title>
        <authorList>
            <person name="Mure A."/>
            <person name="Sugiura Y."/>
            <person name="Maeda R."/>
            <person name="Honda K."/>
            <person name="Sakurai N."/>
            <person name="Takahashi Y."/>
            <person name="Watada M."/>
            <person name="Katoh T."/>
            <person name="Gotoh A."/>
            <person name="Gotoh Y."/>
            <person name="Taniguchi I."/>
            <person name="Nakamura K."/>
            <person name="Hayashi T."/>
            <person name="Katayama T."/>
            <person name="Uemura T."/>
            <person name="Hattori Y."/>
        </authorList>
    </citation>
    <scope>NUCLEOTIDE SEQUENCE [LARGE SCALE GENOMIC DNA]</scope>
    <source>
        <strain evidence="2 3">SC-9</strain>
    </source>
</reference>
<dbReference type="Proteomes" id="UP001360560">
    <property type="component" value="Unassembled WGS sequence"/>
</dbReference>
<organism evidence="2 3">
    <name type="scientific">Saccharomycopsis crataegensis</name>
    <dbReference type="NCBI Taxonomy" id="43959"/>
    <lineage>
        <taxon>Eukaryota</taxon>
        <taxon>Fungi</taxon>
        <taxon>Dikarya</taxon>
        <taxon>Ascomycota</taxon>
        <taxon>Saccharomycotina</taxon>
        <taxon>Saccharomycetes</taxon>
        <taxon>Saccharomycopsidaceae</taxon>
        <taxon>Saccharomycopsis</taxon>
    </lineage>
</organism>
<evidence type="ECO:0000313" key="3">
    <source>
        <dbReference type="Proteomes" id="UP001360560"/>
    </source>
</evidence>
<protein>
    <submittedName>
        <fullName evidence="2">Uncharacterized protein</fullName>
    </submittedName>
</protein>